<keyword evidence="3" id="KW-1185">Reference proteome</keyword>
<proteinExistence type="predicted"/>
<keyword evidence="1" id="KW-1133">Transmembrane helix</keyword>
<evidence type="ECO:0000313" key="2">
    <source>
        <dbReference type="EMBL" id="GAA5080770.1"/>
    </source>
</evidence>
<organism evidence="2 3">
    <name type="scientific">Lysobacter panacisoli</name>
    <dbReference type="NCBI Taxonomy" id="1255263"/>
    <lineage>
        <taxon>Bacteria</taxon>
        <taxon>Pseudomonadati</taxon>
        <taxon>Pseudomonadota</taxon>
        <taxon>Gammaproteobacteria</taxon>
        <taxon>Lysobacterales</taxon>
        <taxon>Lysobacteraceae</taxon>
        <taxon>Lysobacter</taxon>
    </lineage>
</organism>
<reference evidence="3" key="1">
    <citation type="journal article" date="2019" name="Int. J. Syst. Evol. Microbiol.">
        <title>The Global Catalogue of Microorganisms (GCM) 10K type strain sequencing project: providing services to taxonomists for standard genome sequencing and annotation.</title>
        <authorList>
            <consortium name="The Broad Institute Genomics Platform"/>
            <consortium name="The Broad Institute Genome Sequencing Center for Infectious Disease"/>
            <person name="Wu L."/>
            <person name="Ma J."/>
        </authorList>
    </citation>
    <scope>NUCLEOTIDE SEQUENCE [LARGE SCALE GENOMIC DNA]</scope>
    <source>
        <strain evidence="3">JCM 19212</strain>
    </source>
</reference>
<feature type="transmembrane region" description="Helical" evidence="1">
    <location>
        <begin position="35"/>
        <end position="51"/>
    </location>
</feature>
<gene>
    <name evidence="2" type="ORF">GCM10025759_30430</name>
</gene>
<feature type="transmembrane region" description="Helical" evidence="1">
    <location>
        <begin position="96"/>
        <end position="115"/>
    </location>
</feature>
<accession>A0ABP9LQ23</accession>
<dbReference type="EMBL" id="BAABKY010000004">
    <property type="protein sequence ID" value="GAA5080770.1"/>
    <property type="molecule type" value="Genomic_DNA"/>
</dbReference>
<sequence length="128" mass="13661">MNKELVSDLAWGVGIVVLALASTYARKLGYIEAETVTRIVMCAIGLMVAWFGNRMPKRFVPNAVARQATRVGGWSLALSGLVYAALWVFAPPQVAVVGGSAAVILGILVTISYCLSLRSKARKARPTP</sequence>
<feature type="transmembrane region" description="Helical" evidence="1">
    <location>
        <begin position="71"/>
        <end position="90"/>
    </location>
</feature>
<dbReference type="RefSeq" id="WP_158982290.1">
    <property type="nucleotide sequence ID" value="NZ_BAABKY010000004.1"/>
</dbReference>
<protein>
    <recommendedName>
        <fullName evidence="4">Ammonium transporter</fullName>
    </recommendedName>
</protein>
<evidence type="ECO:0000313" key="3">
    <source>
        <dbReference type="Proteomes" id="UP001501083"/>
    </source>
</evidence>
<comment type="caution">
    <text evidence="2">The sequence shown here is derived from an EMBL/GenBank/DDBJ whole genome shotgun (WGS) entry which is preliminary data.</text>
</comment>
<dbReference type="Proteomes" id="UP001501083">
    <property type="component" value="Unassembled WGS sequence"/>
</dbReference>
<evidence type="ECO:0000256" key="1">
    <source>
        <dbReference type="SAM" id="Phobius"/>
    </source>
</evidence>
<keyword evidence="1" id="KW-0472">Membrane</keyword>
<keyword evidence="1" id="KW-0812">Transmembrane</keyword>
<evidence type="ECO:0008006" key="4">
    <source>
        <dbReference type="Google" id="ProtNLM"/>
    </source>
</evidence>
<name>A0ABP9LQ23_9GAMM</name>